<keyword evidence="1 3" id="KW-0456">Lyase</keyword>
<comment type="miscellaneous">
    <text evidence="3">A lyase-type mechanism (elimination/hydration) is suggested for the cleavage of the lactyl ether bond of MurNAc 6-phosphate, with the formation of an alpha,beta-unsaturated aldehyde intermediate with (E)-stereochemistry, followed by the syn addition of water to give product.</text>
</comment>
<comment type="pathway">
    <text evidence="3">Amino-sugar metabolism; N-acetylmuramate degradation.</text>
</comment>
<dbReference type="PANTHER" id="PTHR10088">
    <property type="entry name" value="GLUCOKINASE REGULATORY PROTEIN"/>
    <property type="match status" value="1"/>
</dbReference>
<dbReference type="SUPFAM" id="SSF53697">
    <property type="entry name" value="SIS domain"/>
    <property type="match status" value="1"/>
</dbReference>
<gene>
    <name evidence="3" type="primary">murQ</name>
    <name evidence="5" type="ORF">J2S24_001499</name>
</gene>
<evidence type="ECO:0000259" key="4">
    <source>
        <dbReference type="PROSITE" id="PS51464"/>
    </source>
</evidence>
<comment type="function">
    <text evidence="3">Specifically catalyzes the cleavage of the D-lactyl ether substituent of MurNAc 6-phosphate, producing GlcNAc 6-phosphate and D-lactate.</text>
</comment>
<feature type="domain" description="SIS" evidence="4">
    <location>
        <begin position="55"/>
        <end position="218"/>
    </location>
</feature>
<dbReference type="EMBL" id="JAURUP010000013">
    <property type="protein sequence ID" value="MDP9751009.1"/>
    <property type="molecule type" value="Genomic_DNA"/>
</dbReference>
<evidence type="ECO:0000313" key="6">
    <source>
        <dbReference type="Proteomes" id="UP001223886"/>
    </source>
</evidence>
<keyword evidence="6" id="KW-1185">Reference proteome</keyword>
<dbReference type="InterPro" id="IPR046348">
    <property type="entry name" value="SIS_dom_sf"/>
</dbReference>
<name>A0ABT9M4E8_9THEO</name>
<dbReference type="InterPro" id="IPR005486">
    <property type="entry name" value="Glucokinase_regulatory_CS"/>
</dbReference>
<dbReference type="Gene3D" id="1.10.8.1080">
    <property type="match status" value="1"/>
</dbReference>
<evidence type="ECO:0000313" key="5">
    <source>
        <dbReference type="EMBL" id="MDP9751009.1"/>
    </source>
</evidence>
<dbReference type="HAMAP" id="MF_00068">
    <property type="entry name" value="MurQ"/>
    <property type="match status" value="1"/>
</dbReference>
<sequence length="303" mass="32819">MDLDKLITEGRNPDTLDIDKLSTEDMLKKINNEDKKVPIAVEKEIPSIAKAVDIIAEKLKQGGRLIYIGAGTSGRLGILDASECPPTFGVDPEMVQGIIAGGDVAIRRSVEDAEDKEDLGKEDLKKKNLSSKDVVVGIAASGRTPYVLGALRYAKEVGAHTIGLSCNPDSEMKKIVDIMIAPIVGPEVIMGSTRMKAGTAQKLVLNMLSTGAMIKLGKVYSNLMVDVKATNEKLINRAKRIVKLATDAEEKVIEEILSETNYNVKLTILMILTGLNQDKGKELLDRSDGYIAKALMLNENKAD</sequence>
<comment type="catalytic activity">
    <reaction evidence="3">
        <text>N-acetyl-D-muramate 6-phosphate + H2O = N-acetyl-D-glucosamine 6-phosphate + (R)-lactate</text>
        <dbReference type="Rhea" id="RHEA:26410"/>
        <dbReference type="ChEBI" id="CHEBI:15377"/>
        <dbReference type="ChEBI" id="CHEBI:16004"/>
        <dbReference type="ChEBI" id="CHEBI:57513"/>
        <dbReference type="ChEBI" id="CHEBI:58722"/>
        <dbReference type="EC" id="4.2.1.126"/>
    </reaction>
</comment>
<dbReference type="NCBIfam" id="TIGR00274">
    <property type="entry name" value="N-acetylmuramic acid 6-phosphate etherase"/>
    <property type="match status" value="1"/>
</dbReference>
<comment type="caution">
    <text evidence="5">The sequence shown here is derived from an EMBL/GenBank/DDBJ whole genome shotgun (WGS) entry which is preliminary data.</text>
</comment>
<protein>
    <recommendedName>
        <fullName evidence="3">N-acetylmuramic acid 6-phosphate etherase</fullName>
        <shortName evidence="3">MurNAc-6-P etherase</shortName>
        <ecNumber evidence="3">4.2.1.126</ecNumber>
    </recommendedName>
    <alternativeName>
        <fullName evidence="3">N-acetylmuramic acid 6-phosphate hydrolase</fullName>
    </alternativeName>
    <alternativeName>
        <fullName evidence="3">N-acetylmuramic acid 6-phosphate lyase</fullName>
    </alternativeName>
</protein>
<dbReference type="InterPro" id="IPR005488">
    <property type="entry name" value="Etherase_MurQ"/>
</dbReference>
<dbReference type="InterPro" id="IPR001347">
    <property type="entry name" value="SIS_dom"/>
</dbReference>
<feature type="active site" description="Proton donor" evidence="3">
    <location>
        <position position="83"/>
    </location>
</feature>
<keyword evidence="2 3" id="KW-0119">Carbohydrate metabolism</keyword>
<comment type="similarity">
    <text evidence="3">Belongs to the GCKR-like family. MurNAc-6-P etherase subfamily.</text>
</comment>
<dbReference type="EC" id="4.2.1.126" evidence="3"/>
<dbReference type="RefSeq" id="WP_307681194.1">
    <property type="nucleotide sequence ID" value="NZ_JAURUP010000013.1"/>
</dbReference>
<dbReference type="NCBIfam" id="NF009222">
    <property type="entry name" value="PRK12570.1"/>
    <property type="match status" value="1"/>
</dbReference>
<proteinExistence type="inferred from homology"/>
<evidence type="ECO:0000256" key="1">
    <source>
        <dbReference type="ARBA" id="ARBA00023239"/>
    </source>
</evidence>
<evidence type="ECO:0000256" key="3">
    <source>
        <dbReference type="HAMAP-Rule" id="MF_00068"/>
    </source>
</evidence>
<dbReference type="PROSITE" id="PS01272">
    <property type="entry name" value="GCKR"/>
    <property type="match status" value="1"/>
</dbReference>
<organism evidence="5 6">
    <name type="scientific">Thermoanaerobacter pentosaceus</name>
    <dbReference type="NCBI Taxonomy" id="694059"/>
    <lineage>
        <taxon>Bacteria</taxon>
        <taxon>Bacillati</taxon>
        <taxon>Bacillota</taxon>
        <taxon>Clostridia</taxon>
        <taxon>Thermoanaerobacterales</taxon>
        <taxon>Thermoanaerobacteraceae</taxon>
        <taxon>Thermoanaerobacter</taxon>
    </lineage>
</organism>
<comment type="subunit">
    <text evidence="3">Homodimer.</text>
</comment>
<dbReference type="NCBIfam" id="NF003915">
    <property type="entry name" value="PRK05441.1"/>
    <property type="match status" value="1"/>
</dbReference>
<feature type="active site" evidence="3">
    <location>
        <position position="114"/>
    </location>
</feature>
<dbReference type="PANTHER" id="PTHR10088:SF4">
    <property type="entry name" value="GLUCOKINASE REGULATORY PROTEIN"/>
    <property type="match status" value="1"/>
</dbReference>
<dbReference type="PROSITE" id="PS51464">
    <property type="entry name" value="SIS"/>
    <property type="match status" value="1"/>
</dbReference>
<dbReference type="GO" id="GO:0016829">
    <property type="term" value="F:lyase activity"/>
    <property type="evidence" value="ECO:0007669"/>
    <property type="project" value="UniProtKB-KW"/>
</dbReference>
<dbReference type="Gene3D" id="3.40.50.10490">
    <property type="entry name" value="Glucose-6-phosphate isomerase like protein, domain 1"/>
    <property type="match status" value="1"/>
</dbReference>
<dbReference type="Pfam" id="PF22645">
    <property type="entry name" value="GKRP_SIS_N"/>
    <property type="match status" value="1"/>
</dbReference>
<evidence type="ECO:0000256" key="2">
    <source>
        <dbReference type="ARBA" id="ARBA00023277"/>
    </source>
</evidence>
<dbReference type="InterPro" id="IPR040190">
    <property type="entry name" value="MURQ/GCKR"/>
</dbReference>
<reference evidence="5 6" key="1">
    <citation type="submission" date="2023-07" db="EMBL/GenBank/DDBJ databases">
        <title>Genomic Encyclopedia of Type Strains, Phase IV (KMG-IV): sequencing the most valuable type-strain genomes for metagenomic binning, comparative biology and taxonomic classification.</title>
        <authorList>
            <person name="Goeker M."/>
        </authorList>
    </citation>
    <scope>NUCLEOTIDE SEQUENCE [LARGE SCALE GENOMIC DNA]</scope>
    <source>
        <strain evidence="5 6">DSM 25963</strain>
    </source>
</reference>
<dbReference type="CDD" id="cd05007">
    <property type="entry name" value="SIS_Etherase"/>
    <property type="match status" value="1"/>
</dbReference>
<accession>A0ABT9M4E8</accession>
<dbReference type="Proteomes" id="UP001223886">
    <property type="component" value="Unassembled WGS sequence"/>
</dbReference>